<keyword evidence="2" id="KW-1185">Reference proteome</keyword>
<accession>A0ABY6LV77</accession>
<gene>
    <name evidence="1" type="ORF">LAZ67_X001685</name>
</gene>
<dbReference type="PANTHER" id="PTHR46060">
    <property type="entry name" value="MARINER MOS1 TRANSPOSASE-LIKE PROTEIN"/>
    <property type="match status" value="1"/>
</dbReference>
<evidence type="ECO:0000313" key="2">
    <source>
        <dbReference type="Proteomes" id="UP001235939"/>
    </source>
</evidence>
<reference evidence="1 2" key="1">
    <citation type="submission" date="2022-03" db="EMBL/GenBank/DDBJ databases">
        <title>A chromosomal length assembly of Cordylochernes scorpioides.</title>
        <authorList>
            <person name="Zeh D."/>
            <person name="Zeh J."/>
        </authorList>
    </citation>
    <scope>NUCLEOTIDE SEQUENCE [LARGE SCALE GENOMIC DNA]</scope>
    <source>
        <strain evidence="1">IN4F17</strain>
        <tissue evidence="1">Whole Body</tissue>
    </source>
</reference>
<dbReference type="Gene3D" id="3.30.420.10">
    <property type="entry name" value="Ribonuclease H-like superfamily/Ribonuclease H"/>
    <property type="match status" value="1"/>
</dbReference>
<dbReference type="EMBL" id="CP092886">
    <property type="protein sequence ID" value="UYV84262.1"/>
    <property type="molecule type" value="Genomic_DNA"/>
</dbReference>
<protein>
    <submittedName>
        <fullName evidence="1">Uncharacterized protein</fullName>
    </submittedName>
</protein>
<proteinExistence type="predicted"/>
<evidence type="ECO:0000313" key="1">
    <source>
        <dbReference type="EMBL" id="UYV84262.1"/>
    </source>
</evidence>
<dbReference type="InterPro" id="IPR052709">
    <property type="entry name" value="Transposase-MT_Hybrid"/>
</dbReference>
<dbReference type="InterPro" id="IPR036397">
    <property type="entry name" value="RNaseH_sf"/>
</dbReference>
<organism evidence="1 2">
    <name type="scientific">Cordylochernes scorpioides</name>
    <dbReference type="NCBI Taxonomy" id="51811"/>
    <lineage>
        <taxon>Eukaryota</taxon>
        <taxon>Metazoa</taxon>
        <taxon>Ecdysozoa</taxon>
        <taxon>Arthropoda</taxon>
        <taxon>Chelicerata</taxon>
        <taxon>Arachnida</taxon>
        <taxon>Pseudoscorpiones</taxon>
        <taxon>Cheliferoidea</taxon>
        <taxon>Chernetidae</taxon>
        <taxon>Cordylochernes</taxon>
    </lineage>
</organism>
<dbReference type="Proteomes" id="UP001235939">
    <property type="component" value="Chromosome X"/>
</dbReference>
<sequence>MYTHGQNTTKPIRLSKKQQTKLALKILTTAYESHVLIKSDNLSKDAREILREVQKAVHLNPNVAGIVCCLLEFLINPTIDVISQQHRIGMARKAIPQLWFKRFRSGDFNVNDKKHGKPPKKFEEEELQAVLDEDDALKHKNSLFNCVFNAMGKIQKEGKWLPHELSEKNKENRRIIAEILLERFQRKSVIHRIVTGDEKWLYFDDRKRKE</sequence>
<dbReference type="PANTHER" id="PTHR46060:SF2">
    <property type="entry name" value="HISTONE-LYSINE N-METHYLTRANSFERASE SETMAR"/>
    <property type="match status" value="1"/>
</dbReference>
<name>A0ABY6LV77_9ARAC</name>